<feature type="transmembrane region" description="Helical" evidence="12">
    <location>
        <begin position="15"/>
        <end position="35"/>
    </location>
</feature>
<evidence type="ECO:0000256" key="7">
    <source>
        <dbReference type="ARBA" id="ARBA00022519"/>
    </source>
</evidence>
<accession>A0A4R2SML9</accession>
<dbReference type="OrthoDB" id="9815607at2"/>
<dbReference type="InterPro" id="IPR052075">
    <property type="entry name" value="Heme_exporter_D"/>
</dbReference>
<keyword evidence="9 12" id="KW-0201">Cytochrome c-type biogenesis</keyword>
<evidence type="ECO:0000256" key="6">
    <source>
        <dbReference type="ARBA" id="ARBA00022475"/>
    </source>
</evidence>
<protein>
    <recommendedName>
        <fullName evidence="4 12">Heme exporter protein D</fullName>
    </recommendedName>
</protein>
<keyword evidence="7 12" id="KW-0997">Cell inner membrane</keyword>
<evidence type="ECO:0000256" key="8">
    <source>
        <dbReference type="ARBA" id="ARBA00022692"/>
    </source>
</evidence>
<organism evidence="13 14">
    <name type="scientific">Cricetibacter osteomyelitidis</name>
    <dbReference type="NCBI Taxonomy" id="1521931"/>
    <lineage>
        <taxon>Bacteria</taxon>
        <taxon>Pseudomonadati</taxon>
        <taxon>Pseudomonadota</taxon>
        <taxon>Gammaproteobacteria</taxon>
        <taxon>Pasteurellales</taxon>
        <taxon>Pasteurellaceae</taxon>
        <taxon>Cricetibacter</taxon>
    </lineage>
</organism>
<dbReference type="AlphaFoldDB" id="A0A4R2SML9"/>
<dbReference type="GO" id="GO:0017004">
    <property type="term" value="P:cytochrome complex assembly"/>
    <property type="evidence" value="ECO:0007669"/>
    <property type="project" value="UniProtKB-KW"/>
</dbReference>
<comment type="caution">
    <text evidence="13">The sequence shown here is derived from an EMBL/GenBank/DDBJ whole genome shotgun (WGS) entry which is preliminary data.</text>
</comment>
<evidence type="ECO:0000256" key="12">
    <source>
        <dbReference type="RuleBase" id="RU363101"/>
    </source>
</evidence>
<dbReference type="Proteomes" id="UP000295763">
    <property type="component" value="Unassembled WGS sequence"/>
</dbReference>
<dbReference type="PANTHER" id="PTHR37531">
    <property type="entry name" value="HEME EXPORTER PROTEIN D"/>
    <property type="match status" value="1"/>
</dbReference>
<evidence type="ECO:0000256" key="2">
    <source>
        <dbReference type="ARBA" id="ARBA00004377"/>
    </source>
</evidence>
<sequence length="70" mass="7894">MFFETWNDFLNMGGYGFYVWLAYGVSLVTIAGLAVQSIKGKNAIFNEICKEQQREARMKQHSGNNKGATL</sequence>
<evidence type="ECO:0000256" key="4">
    <source>
        <dbReference type="ARBA" id="ARBA00016461"/>
    </source>
</evidence>
<evidence type="ECO:0000256" key="1">
    <source>
        <dbReference type="ARBA" id="ARBA00002442"/>
    </source>
</evidence>
<keyword evidence="8 12" id="KW-0812">Transmembrane</keyword>
<evidence type="ECO:0000256" key="3">
    <source>
        <dbReference type="ARBA" id="ARBA00008741"/>
    </source>
</evidence>
<keyword evidence="5 12" id="KW-0813">Transport</keyword>
<keyword evidence="6 12" id="KW-1003">Cell membrane</keyword>
<reference evidence="13 14" key="1">
    <citation type="submission" date="2019-03" db="EMBL/GenBank/DDBJ databases">
        <title>Genomic Encyclopedia of Type Strains, Phase IV (KMG-IV): sequencing the most valuable type-strain genomes for metagenomic binning, comparative biology and taxonomic classification.</title>
        <authorList>
            <person name="Goeker M."/>
        </authorList>
    </citation>
    <scope>NUCLEOTIDE SEQUENCE [LARGE SCALE GENOMIC DNA]</scope>
    <source>
        <strain evidence="13 14">DSM 28404</strain>
    </source>
</reference>
<dbReference type="RefSeq" id="WP_131978912.1">
    <property type="nucleotide sequence ID" value="NZ_SLYB01000032.1"/>
</dbReference>
<comment type="subcellular location">
    <subcellularLocation>
        <location evidence="2 12">Cell inner membrane</location>
        <topology evidence="2 12">Single-pass membrane protein</topology>
    </subcellularLocation>
</comment>
<comment type="function">
    <text evidence="1 12">Required for the export of heme to the periplasm for the biogenesis of c-type cytochromes.</text>
</comment>
<evidence type="ECO:0000256" key="11">
    <source>
        <dbReference type="ARBA" id="ARBA00023136"/>
    </source>
</evidence>
<evidence type="ECO:0000256" key="9">
    <source>
        <dbReference type="ARBA" id="ARBA00022748"/>
    </source>
</evidence>
<dbReference type="GO" id="GO:0015886">
    <property type="term" value="P:heme transport"/>
    <property type="evidence" value="ECO:0007669"/>
    <property type="project" value="InterPro"/>
</dbReference>
<proteinExistence type="inferred from homology"/>
<keyword evidence="14" id="KW-1185">Reference proteome</keyword>
<dbReference type="PANTHER" id="PTHR37531:SF1">
    <property type="entry name" value="HEME EXPORTER PROTEIN D"/>
    <property type="match status" value="1"/>
</dbReference>
<comment type="similarity">
    <text evidence="3 12">Belongs to the CcmD/CycX/HelD family.</text>
</comment>
<dbReference type="EMBL" id="SLYB01000032">
    <property type="protein sequence ID" value="TCP91277.1"/>
    <property type="molecule type" value="Genomic_DNA"/>
</dbReference>
<evidence type="ECO:0000256" key="5">
    <source>
        <dbReference type="ARBA" id="ARBA00022448"/>
    </source>
</evidence>
<evidence type="ECO:0000256" key="10">
    <source>
        <dbReference type="ARBA" id="ARBA00022989"/>
    </source>
</evidence>
<keyword evidence="10 12" id="KW-1133">Transmembrane helix</keyword>
<evidence type="ECO:0000313" key="14">
    <source>
        <dbReference type="Proteomes" id="UP000295763"/>
    </source>
</evidence>
<keyword evidence="11 12" id="KW-0472">Membrane</keyword>
<evidence type="ECO:0000313" key="13">
    <source>
        <dbReference type="EMBL" id="TCP91277.1"/>
    </source>
</evidence>
<dbReference type="NCBIfam" id="TIGR03141">
    <property type="entry name" value="cytochro_ccmD"/>
    <property type="match status" value="1"/>
</dbReference>
<dbReference type="GO" id="GO:1903607">
    <property type="term" value="P:cytochrome c biosynthetic process"/>
    <property type="evidence" value="ECO:0007669"/>
    <property type="project" value="TreeGrafter"/>
</dbReference>
<dbReference type="Pfam" id="PF04995">
    <property type="entry name" value="CcmD"/>
    <property type="match status" value="1"/>
</dbReference>
<dbReference type="InterPro" id="IPR007078">
    <property type="entry name" value="Haem_export_protD_CcmD"/>
</dbReference>
<dbReference type="GO" id="GO:0005886">
    <property type="term" value="C:plasma membrane"/>
    <property type="evidence" value="ECO:0007669"/>
    <property type="project" value="UniProtKB-SubCell"/>
</dbReference>
<name>A0A4R2SML9_9PAST</name>
<gene>
    <name evidence="13" type="ORF">EDC44_13217</name>
</gene>